<proteinExistence type="predicted"/>
<dbReference type="GO" id="GO:0005739">
    <property type="term" value="C:mitochondrion"/>
    <property type="evidence" value="ECO:0007669"/>
    <property type="project" value="TreeGrafter"/>
</dbReference>
<evidence type="ECO:0000313" key="2">
    <source>
        <dbReference type="EMBL" id="EPS70407.1"/>
    </source>
</evidence>
<name>S8ED07_9LAMI</name>
<dbReference type="GO" id="GO:0004822">
    <property type="term" value="F:isoleucine-tRNA ligase activity"/>
    <property type="evidence" value="ECO:0007669"/>
    <property type="project" value="TreeGrafter"/>
</dbReference>
<feature type="domain" description="Zinc finger FPG/IleRS-type" evidence="1">
    <location>
        <begin position="104"/>
        <end position="130"/>
    </location>
</feature>
<dbReference type="Gene3D" id="1.10.730.20">
    <property type="match status" value="1"/>
</dbReference>
<dbReference type="OrthoDB" id="1706861at2759"/>
<reference evidence="2 3" key="1">
    <citation type="journal article" date="2013" name="BMC Genomics">
        <title>The miniature genome of a carnivorous plant Genlisea aurea contains a low number of genes and short non-coding sequences.</title>
        <authorList>
            <person name="Leushkin E.V."/>
            <person name="Sutormin R.A."/>
            <person name="Nabieva E.R."/>
            <person name="Penin A.A."/>
            <person name="Kondrashov A.S."/>
            <person name="Logacheva M.D."/>
        </authorList>
    </citation>
    <scope>NUCLEOTIDE SEQUENCE [LARGE SCALE GENOMIC DNA]</scope>
</reference>
<protein>
    <recommendedName>
        <fullName evidence="1">Zinc finger FPG/IleRS-type domain-containing protein</fullName>
    </recommendedName>
</protein>
<organism evidence="2 3">
    <name type="scientific">Genlisea aurea</name>
    <dbReference type="NCBI Taxonomy" id="192259"/>
    <lineage>
        <taxon>Eukaryota</taxon>
        <taxon>Viridiplantae</taxon>
        <taxon>Streptophyta</taxon>
        <taxon>Embryophyta</taxon>
        <taxon>Tracheophyta</taxon>
        <taxon>Spermatophyta</taxon>
        <taxon>Magnoliopsida</taxon>
        <taxon>eudicotyledons</taxon>
        <taxon>Gunneridae</taxon>
        <taxon>Pentapetalae</taxon>
        <taxon>asterids</taxon>
        <taxon>lamiids</taxon>
        <taxon>Lamiales</taxon>
        <taxon>Lentibulariaceae</taxon>
        <taxon>Genlisea</taxon>
    </lineage>
</organism>
<dbReference type="InterPro" id="IPR009080">
    <property type="entry name" value="tRNAsynth_Ia_anticodon-bd"/>
</dbReference>
<comment type="caution">
    <text evidence="2">The sequence shown here is derived from an EMBL/GenBank/DDBJ whole genome shotgun (WGS) entry which is preliminary data.</text>
</comment>
<dbReference type="GO" id="GO:0006428">
    <property type="term" value="P:isoleucyl-tRNA aminoacylation"/>
    <property type="evidence" value="ECO:0007669"/>
    <property type="project" value="TreeGrafter"/>
</dbReference>
<gene>
    <name evidence="2" type="ORF">M569_04354</name>
</gene>
<dbReference type="AlphaFoldDB" id="S8ED07"/>
<evidence type="ECO:0000259" key="1">
    <source>
        <dbReference type="Pfam" id="PF06827"/>
    </source>
</evidence>
<dbReference type="GO" id="GO:0032543">
    <property type="term" value="P:mitochondrial translation"/>
    <property type="evidence" value="ECO:0007669"/>
    <property type="project" value="TreeGrafter"/>
</dbReference>
<dbReference type="PANTHER" id="PTHR42765:SF1">
    <property type="entry name" value="ISOLEUCINE--TRNA LIGASE, MITOCHONDRIAL"/>
    <property type="match status" value="1"/>
</dbReference>
<accession>S8ED07</accession>
<dbReference type="Pfam" id="PF06827">
    <property type="entry name" value="zf-FPG_IleRS"/>
    <property type="match status" value="1"/>
</dbReference>
<evidence type="ECO:0000313" key="3">
    <source>
        <dbReference type="Proteomes" id="UP000015453"/>
    </source>
</evidence>
<keyword evidence="3" id="KW-1185">Reference proteome</keyword>
<dbReference type="GO" id="GO:0005524">
    <property type="term" value="F:ATP binding"/>
    <property type="evidence" value="ECO:0007669"/>
    <property type="project" value="InterPro"/>
</dbReference>
<dbReference type="EMBL" id="AUSU01001689">
    <property type="protein sequence ID" value="EPS70407.1"/>
    <property type="molecule type" value="Genomic_DNA"/>
</dbReference>
<dbReference type="InterPro" id="IPR010663">
    <property type="entry name" value="Znf_FPG/IleRS"/>
</dbReference>
<dbReference type="PANTHER" id="PTHR42765">
    <property type="entry name" value="SOLEUCYL-TRNA SYNTHETASE"/>
    <property type="match status" value="1"/>
</dbReference>
<dbReference type="SUPFAM" id="SSF47323">
    <property type="entry name" value="Anticodon-binding domain of a subclass of class I aminoacyl-tRNA synthetases"/>
    <property type="match status" value="1"/>
</dbReference>
<sequence length="150" mass="16449">MLLQLRTEVNKVLETARTRKMIGSSLEAKLYLHGSSDRLVSRLAAMCSSSSENEADSLNRILLTSQVEILGSLENVNRLDIPCTGECLVDDTDRIWIGVSLAEGSKCERCWNFSLDVGRCSDHPMLCARCHGVITSQQLLPVLEVAGAVN</sequence>
<dbReference type="Proteomes" id="UP000015453">
    <property type="component" value="Unassembled WGS sequence"/>
</dbReference>
<dbReference type="InterPro" id="IPR050081">
    <property type="entry name" value="Ile-tRNA_ligase"/>
</dbReference>